<keyword evidence="4" id="KW-0547">Nucleotide-binding</keyword>
<evidence type="ECO:0000313" key="5">
    <source>
        <dbReference type="Proteomes" id="UP000595254"/>
    </source>
</evidence>
<dbReference type="SMART" id="SM00487">
    <property type="entry name" value="DEXDc"/>
    <property type="match status" value="1"/>
</dbReference>
<dbReference type="InterPro" id="IPR001650">
    <property type="entry name" value="Helicase_C-like"/>
</dbReference>
<feature type="domain" description="Helicase ATP-binding" evidence="2">
    <location>
        <begin position="464"/>
        <end position="677"/>
    </location>
</feature>
<dbReference type="PANTHER" id="PTHR10799">
    <property type="entry name" value="SNF2/RAD54 HELICASE FAMILY"/>
    <property type="match status" value="1"/>
</dbReference>
<dbReference type="SMART" id="SM00490">
    <property type="entry name" value="HELICc"/>
    <property type="match status" value="1"/>
</dbReference>
<dbReference type="FunFam" id="3.40.50.300:FF:000533">
    <property type="entry name" value="Helicase, Snf2 family"/>
    <property type="match status" value="1"/>
</dbReference>
<dbReference type="CDD" id="cd18012">
    <property type="entry name" value="DEXQc_arch_SWI2_SNF2"/>
    <property type="match status" value="1"/>
</dbReference>
<dbReference type="PROSITE" id="PS51194">
    <property type="entry name" value="HELICASE_CTER"/>
    <property type="match status" value="1"/>
</dbReference>
<dbReference type="InterPro" id="IPR000330">
    <property type="entry name" value="SNF2_N"/>
</dbReference>
<protein>
    <submittedName>
        <fullName evidence="4">ATP-dependent helicase</fullName>
    </submittedName>
</protein>
<dbReference type="SUPFAM" id="SSF52540">
    <property type="entry name" value="P-loop containing nucleoside triphosphate hydrolases"/>
    <property type="match status" value="2"/>
</dbReference>
<reference evidence="4 5" key="1">
    <citation type="submission" date="2021-01" db="EMBL/GenBank/DDBJ databases">
        <title>FDA dAtabase for Regulatory Grade micrObial Sequences (FDA-ARGOS): Supporting development and validation of Infectious Disease Dx tests.</title>
        <authorList>
            <person name="Nelson B."/>
            <person name="Plummer A."/>
            <person name="Tallon L."/>
            <person name="Sadzewicz L."/>
            <person name="Zhao X."/>
            <person name="Boylan J."/>
            <person name="Ott S."/>
            <person name="Bowen H."/>
            <person name="Vavikolanu K."/>
            <person name="Mehta A."/>
            <person name="Aluvathingal J."/>
            <person name="Nadendla S."/>
            <person name="Myers T."/>
            <person name="Yan Y."/>
            <person name="Sichtig H."/>
        </authorList>
    </citation>
    <scope>NUCLEOTIDE SEQUENCE [LARGE SCALE GENOMIC DNA]</scope>
    <source>
        <strain evidence="4 5">FDAARGOS_1161</strain>
    </source>
</reference>
<evidence type="ECO:0000256" key="1">
    <source>
        <dbReference type="ARBA" id="ARBA00022801"/>
    </source>
</evidence>
<dbReference type="Gene3D" id="3.40.50.300">
    <property type="entry name" value="P-loop containing nucleotide triphosphate hydrolases"/>
    <property type="match status" value="1"/>
</dbReference>
<dbReference type="KEGG" id="ppsr:I6J18_15815"/>
<evidence type="ECO:0000259" key="3">
    <source>
        <dbReference type="PROSITE" id="PS51194"/>
    </source>
</evidence>
<dbReference type="Gene3D" id="3.40.50.10810">
    <property type="entry name" value="Tandem AAA-ATPase domain"/>
    <property type="match status" value="2"/>
</dbReference>
<dbReference type="CDD" id="cd18793">
    <property type="entry name" value="SF2_C_SNF"/>
    <property type="match status" value="1"/>
</dbReference>
<accession>A0A974S2L3</accession>
<dbReference type="GO" id="GO:0016787">
    <property type="term" value="F:hydrolase activity"/>
    <property type="evidence" value="ECO:0007669"/>
    <property type="project" value="UniProtKB-KW"/>
</dbReference>
<dbReference type="InterPro" id="IPR027417">
    <property type="entry name" value="P-loop_NTPase"/>
</dbReference>
<evidence type="ECO:0000313" key="4">
    <source>
        <dbReference type="EMBL" id="QQT02709.1"/>
    </source>
</evidence>
<dbReference type="AlphaFoldDB" id="A0A974S2L3"/>
<dbReference type="GO" id="GO:0004386">
    <property type="term" value="F:helicase activity"/>
    <property type="evidence" value="ECO:0007669"/>
    <property type="project" value="UniProtKB-KW"/>
</dbReference>
<dbReference type="GO" id="GO:0005524">
    <property type="term" value="F:ATP binding"/>
    <property type="evidence" value="ECO:0007669"/>
    <property type="project" value="InterPro"/>
</dbReference>
<dbReference type="EMBL" id="CP068053">
    <property type="protein sequence ID" value="QQT02709.1"/>
    <property type="molecule type" value="Genomic_DNA"/>
</dbReference>
<name>A0A974S2L3_PERPY</name>
<sequence length="975" mass="112816">MDEQNAYISSQTIRRLLFTWDDASYYGTRLTEETIDDIPVFIVDAWGLLNFFAKESFNSFIDWEWTELSSLCLSAAPVLYESIDEGIPFPDFASLQQHQIAWSLPQEVEEEFVPDFWKESIQPDLFMEQEESKQTFIERWYNDAANTYLTKYSPVRTKWTEAVSALQETRLSAEELQAFFTPETWQQWLGIESDTMPFVIGLRLTEPLDGQGPWDFSVFLRSKKDDSMTADYPSKRLPRGWNKFAKDVDKKIKSWLKIVPWMDNAGQFKATLTENEAWEFLTESSEKLLFLGAEILLPSWWKALQESQIRLKAKVKSQTSRGPSYVGLQALMDFDWRFSINGEDLSEDDFQNLVNEKRRLIYIRGQWVKLDPAFIKQIQVLMETANEKGLALNDLLQQELLTDTDDGDEEDIAGMMRIQFELNQDLARMVSTLRETKNLPILPVPDALQGELRPYQTIGMSWLLFLREHGFGACLADDMGLGKTVQMISYLQYVKEHEESVTFVEADTEEKQEESAHQVIVEADVESSDIEDDTDEQEEVLIEEPAVMIPVNTALIVCPTSVLGNWQRELERFAPELKVHLHYGSNRSKGPAFTQKMQQYDVVLTSFGITHQDIDELSTLYWSSIILDEAQNIKNSQTKQSRAVRKLKGRHHIALTGTPMENRLSELWAIFDFINKGYLGSLKQFQDKYVSLIEREEQKDKIKELQRLIQPFLLRRTKKDKDVALNLPDKQEQKEFVPLTAEQASLYEQLIKDTFDNIEKLSAFERKGMILAMLTKLKQLCNHPALYLKEEAETDIVQKAKRSGKLEKLTEITDAVQEQNESCLIFTQYIGMGNMMKELLEKRYGHKVPFLNGSNNKKQRDEMIERFQNGEFPIFILSLKAGGTGLNLTEANHVIHYDRWWNPAVENQATDRAYRIGQQRFVHVHKLICTGTLEEKIDKMLDKKQALNDEIISSSSDNWITELSTEEIKDLVSLN</sequence>
<dbReference type="InterPro" id="IPR014001">
    <property type="entry name" value="Helicase_ATP-bd"/>
</dbReference>
<dbReference type="InterPro" id="IPR038718">
    <property type="entry name" value="SNF2-like_sf"/>
</dbReference>
<keyword evidence="5" id="KW-1185">Reference proteome</keyword>
<dbReference type="Pfam" id="PF00176">
    <property type="entry name" value="SNF2-rel_dom"/>
    <property type="match status" value="1"/>
</dbReference>
<dbReference type="InterPro" id="IPR049730">
    <property type="entry name" value="SNF2/RAD54-like_C"/>
</dbReference>
<dbReference type="Pfam" id="PF00271">
    <property type="entry name" value="Helicase_C"/>
    <property type="match status" value="1"/>
</dbReference>
<evidence type="ECO:0000259" key="2">
    <source>
        <dbReference type="PROSITE" id="PS51192"/>
    </source>
</evidence>
<keyword evidence="4" id="KW-0347">Helicase</keyword>
<keyword evidence="4" id="KW-0067">ATP-binding</keyword>
<dbReference type="PROSITE" id="PS51192">
    <property type="entry name" value="HELICASE_ATP_BIND_1"/>
    <property type="match status" value="1"/>
</dbReference>
<dbReference type="Pfam" id="PF12419">
    <property type="entry name" value="DUF3670"/>
    <property type="match status" value="1"/>
</dbReference>
<organism evidence="4 5">
    <name type="scientific">Peribacillus psychrosaccharolyticus</name>
    <name type="common">Bacillus psychrosaccharolyticus</name>
    <dbReference type="NCBI Taxonomy" id="1407"/>
    <lineage>
        <taxon>Bacteria</taxon>
        <taxon>Bacillati</taxon>
        <taxon>Bacillota</taxon>
        <taxon>Bacilli</taxon>
        <taxon>Bacillales</taxon>
        <taxon>Bacillaceae</taxon>
        <taxon>Peribacillus</taxon>
    </lineage>
</organism>
<gene>
    <name evidence="4" type="ORF">I6J18_15815</name>
</gene>
<proteinExistence type="predicted"/>
<feature type="domain" description="Helicase C-terminal" evidence="3">
    <location>
        <begin position="808"/>
        <end position="964"/>
    </location>
</feature>
<dbReference type="InterPro" id="IPR022138">
    <property type="entry name" value="DUF3670"/>
</dbReference>
<keyword evidence="1" id="KW-0378">Hydrolase</keyword>
<dbReference type="Proteomes" id="UP000595254">
    <property type="component" value="Chromosome"/>
</dbReference>